<sequence length="578" mass="61782">MIAVSANIEITTQLRSAQINTELGPFWHASDVARVAGLSRVAPIPRGGASVGNGLLPRYLRVLIHRGYLDDPAVAQLADGDLLISPKAARPLILLIEGEPGVTNTAAIEDFFAARDVQLPVIPDVPDDPCPVVVPEPATIDQPAAPAPAAPDTAESSKAPELEAEGSRPFMHTYGSYDGVNDIDYLDFDGQRWLRAGPLCAAYEMGTAGNLAGWLQRRSDFEFQYTRPITHAHLPDSKDPRHRTRAICLSRDGAQLALARVVDAHPEQAEHVQSTVEVLAEMWDDYGQVQEEDARADAEAAESDAPAPEQEPMPAVPPADDASARTSVAVAPATAPFAVPPAAVPPPALRSPAPAAPAPITRAEFDELRLAVRQMQVSYGAISGMVDSANAVKRSLDGATTQLRRELLERVESAVGDAIDNPERRLESAIADHLHQERERTGALLVASERSTIRRAVEAVVQLLGGVDPDEVEQVLIDAGVSAGGPGECSPAESKDAITLLASNAHERDVLIALCKSGPLHEEQLREALKSRGRRKLPETLFNLNARGIIRRDAHNLWIADLSSVHLGDDGGQVAIAN</sequence>
<dbReference type="EMBL" id="FNSA01000003">
    <property type="protein sequence ID" value="SEC78574.1"/>
    <property type="molecule type" value="Genomic_DNA"/>
</dbReference>
<name>A0A1H4VDV0_TSUTY</name>
<accession>A0A1H4VDV0</accession>
<reference evidence="3" key="1">
    <citation type="submission" date="2016-10" db="EMBL/GenBank/DDBJ databases">
        <authorList>
            <person name="Varghese N."/>
            <person name="Submissions S."/>
        </authorList>
    </citation>
    <scope>NUCLEOTIDE SEQUENCE [LARGE SCALE GENOMIC DNA]</scope>
    <source>
        <strain evidence="3">DSM 44234</strain>
    </source>
</reference>
<proteinExistence type="predicted"/>
<evidence type="ECO:0000313" key="3">
    <source>
        <dbReference type="Proteomes" id="UP000182241"/>
    </source>
</evidence>
<keyword evidence="3" id="KW-1185">Reference proteome</keyword>
<protein>
    <submittedName>
        <fullName evidence="2">Uncharacterized protein</fullName>
    </submittedName>
</protein>
<feature type="region of interest" description="Disordered" evidence="1">
    <location>
        <begin position="291"/>
        <end position="326"/>
    </location>
</feature>
<gene>
    <name evidence="2" type="ORF">SAMN04489793_3192</name>
</gene>
<dbReference type="STRING" id="57704.SAMN04489793_3192"/>
<evidence type="ECO:0000256" key="1">
    <source>
        <dbReference type="SAM" id="MobiDB-lite"/>
    </source>
</evidence>
<organism evidence="2 3">
    <name type="scientific">Tsukamurella tyrosinosolvens</name>
    <dbReference type="NCBI Taxonomy" id="57704"/>
    <lineage>
        <taxon>Bacteria</taxon>
        <taxon>Bacillati</taxon>
        <taxon>Actinomycetota</taxon>
        <taxon>Actinomycetes</taxon>
        <taxon>Mycobacteriales</taxon>
        <taxon>Tsukamurellaceae</taxon>
        <taxon>Tsukamurella</taxon>
    </lineage>
</organism>
<dbReference type="AlphaFoldDB" id="A0A1H4VDV0"/>
<evidence type="ECO:0000313" key="2">
    <source>
        <dbReference type="EMBL" id="SEC78574.1"/>
    </source>
</evidence>
<dbReference type="Proteomes" id="UP000182241">
    <property type="component" value="Unassembled WGS sequence"/>
</dbReference>
<feature type="region of interest" description="Disordered" evidence="1">
    <location>
        <begin position="137"/>
        <end position="166"/>
    </location>
</feature>